<feature type="region of interest" description="Disordered" evidence="1">
    <location>
        <begin position="616"/>
        <end position="827"/>
    </location>
</feature>
<proteinExistence type="predicted"/>
<feature type="compositionally biased region" description="Low complexity" evidence="1">
    <location>
        <begin position="441"/>
        <end position="452"/>
    </location>
</feature>
<feature type="region of interest" description="Disordered" evidence="1">
    <location>
        <begin position="1"/>
        <end position="29"/>
    </location>
</feature>
<feature type="compositionally biased region" description="Polar residues" evidence="1">
    <location>
        <begin position="461"/>
        <end position="471"/>
    </location>
</feature>
<organism evidence="2 3">
    <name type="scientific">Cephalotrichum gorgonifer</name>
    <dbReference type="NCBI Taxonomy" id="2041049"/>
    <lineage>
        <taxon>Eukaryota</taxon>
        <taxon>Fungi</taxon>
        <taxon>Dikarya</taxon>
        <taxon>Ascomycota</taxon>
        <taxon>Pezizomycotina</taxon>
        <taxon>Sordariomycetes</taxon>
        <taxon>Hypocreomycetidae</taxon>
        <taxon>Microascales</taxon>
        <taxon>Microascaceae</taxon>
        <taxon>Cephalotrichum</taxon>
    </lineage>
</organism>
<feature type="compositionally biased region" description="Low complexity" evidence="1">
    <location>
        <begin position="491"/>
        <end position="517"/>
    </location>
</feature>
<name>A0AAE8N3M2_9PEZI</name>
<feature type="compositionally biased region" description="Polar residues" evidence="1">
    <location>
        <begin position="753"/>
        <end position="764"/>
    </location>
</feature>
<reference evidence="2" key="1">
    <citation type="submission" date="2018-03" db="EMBL/GenBank/DDBJ databases">
        <authorList>
            <person name="Guldener U."/>
        </authorList>
    </citation>
    <scope>NUCLEOTIDE SEQUENCE</scope>
</reference>
<accession>A0AAE8N3M2</accession>
<evidence type="ECO:0000256" key="1">
    <source>
        <dbReference type="SAM" id="MobiDB-lite"/>
    </source>
</evidence>
<feature type="compositionally biased region" description="Basic residues" evidence="1">
    <location>
        <begin position="369"/>
        <end position="378"/>
    </location>
</feature>
<feature type="region of interest" description="Disordered" evidence="1">
    <location>
        <begin position="209"/>
        <end position="229"/>
    </location>
</feature>
<comment type="caution">
    <text evidence="2">The sequence shown here is derived from an EMBL/GenBank/DDBJ whole genome shotgun (WGS) entry which is preliminary data.</text>
</comment>
<feature type="compositionally biased region" description="Low complexity" evidence="1">
    <location>
        <begin position="351"/>
        <end position="368"/>
    </location>
</feature>
<feature type="compositionally biased region" description="Polar residues" evidence="1">
    <location>
        <begin position="699"/>
        <end position="722"/>
    </location>
</feature>
<evidence type="ECO:0000313" key="3">
    <source>
        <dbReference type="Proteomes" id="UP001187682"/>
    </source>
</evidence>
<feature type="compositionally biased region" description="Polar residues" evidence="1">
    <location>
        <begin position="528"/>
        <end position="537"/>
    </location>
</feature>
<dbReference type="AlphaFoldDB" id="A0AAE8N3M2"/>
<keyword evidence="3" id="KW-1185">Reference proteome</keyword>
<evidence type="ECO:0000313" key="2">
    <source>
        <dbReference type="EMBL" id="SPO04818.1"/>
    </source>
</evidence>
<dbReference type="Proteomes" id="UP001187682">
    <property type="component" value="Unassembled WGS sequence"/>
</dbReference>
<dbReference type="EMBL" id="ONZQ02000011">
    <property type="protein sequence ID" value="SPO04818.1"/>
    <property type="molecule type" value="Genomic_DNA"/>
</dbReference>
<feature type="compositionally biased region" description="Basic and acidic residues" evidence="1">
    <location>
        <begin position="73"/>
        <end position="95"/>
    </location>
</feature>
<feature type="compositionally biased region" description="Basic and acidic residues" evidence="1">
    <location>
        <begin position="317"/>
        <end position="337"/>
    </location>
</feature>
<feature type="compositionally biased region" description="Polar residues" evidence="1">
    <location>
        <begin position="209"/>
        <end position="223"/>
    </location>
</feature>
<gene>
    <name evidence="2" type="ORF">DNG_07503</name>
</gene>
<feature type="compositionally biased region" description="Polar residues" evidence="1">
    <location>
        <begin position="669"/>
        <end position="681"/>
    </location>
</feature>
<feature type="region of interest" description="Disordered" evidence="1">
    <location>
        <begin position="306"/>
        <end position="581"/>
    </location>
</feature>
<feature type="compositionally biased region" description="Basic and acidic residues" evidence="1">
    <location>
        <begin position="423"/>
        <end position="438"/>
    </location>
</feature>
<feature type="region of interest" description="Disordered" evidence="1">
    <location>
        <begin position="65"/>
        <end position="142"/>
    </location>
</feature>
<sequence length="857" mass="93014">MGRMSRFNFPIPGRKKSQPSPAEPQPEVHLTKGTKAQQLLGATGITLDNPAQWDVTSNSGISISVSETTASHHPSERLADARKEAAARGRLHWDQESDTVPPYLKVPGSGSSKIYNARNETLHEPSEVSSVRRKGSNSTITSYYDPSSVPLSVSQQTSASAMAKGLPTKASTLLDIGGTMAYPQPNPMPTPTRKTKPNKLDISHILSRPHSSTSDQVTINSPPARNLSHKLSAGTLSSLKSERRVTRKSTRERLYELTGRSTREQPIQEAPTAAANMKMNAIAAAKDKSNLNHLYDHYEQMSFKQVLEEPEETPQEEVARESEQKHASYDSVIRDPHPSNQYDGPGKLVMPSKPAPASEAEYAASISSRHTRTSKGSKKTTPSFIESDLHHQSVLSLSSDSEEDDGYVQLATSSPRPPMSRNDLVEDERVMPMSERRRSTASKSSETSGRSGKSSKRASFASKNTYLTIPNESLPPRAPDVSRRSSSLAHRTPSTPTSSLRSSRISILSTSTTGSISQHLQEARMNMSPAQHAQQNRGDARRSELPAMRRSTSIRSDDQLTPPLSPHSTEFSVRPPEGQEGASQRFMAVTKQEEMLLAALRLKRARMRGNAISELEEEDTAPLERKVSSSTVGSARDSGAYAAPVRAMRKKGSKSSVSTIVDDRRPQPIITSSHSISSAKTQEMMVTPLPPIPVRRSKQSGVSPSVSAQKQQLELTNGSSAPRKSGRARRHLGDEDVVTEEPNPDLSDFMEYGNTSDETDGQSSLEREGEGDKTPVTPSDVVAAPSALGGGKLQQVEEQPVIGEVGEDDDAGVPRPDSPISPHFDLFPTPAAARKRAVRLSAVGGVGREASWWGHDG</sequence>
<protein>
    <submittedName>
        <fullName evidence="2">Uncharacterized protein</fullName>
    </submittedName>
</protein>